<dbReference type="InterPro" id="IPR001179">
    <property type="entry name" value="PPIase_FKBP_dom"/>
</dbReference>
<evidence type="ECO:0000256" key="4">
    <source>
        <dbReference type="ARBA" id="ARBA00023235"/>
    </source>
</evidence>
<dbReference type="EC" id="5.2.1.8" evidence="6"/>
<accession>A0A5E7F9Z4</accession>
<dbReference type="Proteomes" id="UP000381093">
    <property type="component" value="Unassembled WGS sequence"/>
</dbReference>
<dbReference type="Pfam" id="PF00254">
    <property type="entry name" value="FKBP_C"/>
    <property type="match status" value="1"/>
</dbReference>
<comment type="similarity">
    <text evidence="2 6">Belongs to the FKBP-type PPIase family.</text>
</comment>
<keyword evidence="4 5" id="KW-0413">Isomerase</keyword>
<name>A0A5E7F9Z4_PSEFL</name>
<evidence type="ECO:0000256" key="1">
    <source>
        <dbReference type="ARBA" id="ARBA00000971"/>
    </source>
</evidence>
<comment type="catalytic activity">
    <reaction evidence="1 5 6">
        <text>[protein]-peptidylproline (omega=180) = [protein]-peptidylproline (omega=0)</text>
        <dbReference type="Rhea" id="RHEA:16237"/>
        <dbReference type="Rhea" id="RHEA-COMP:10747"/>
        <dbReference type="Rhea" id="RHEA-COMP:10748"/>
        <dbReference type="ChEBI" id="CHEBI:83833"/>
        <dbReference type="ChEBI" id="CHEBI:83834"/>
        <dbReference type="EC" id="5.2.1.8"/>
    </reaction>
</comment>
<reference evidence="8 9" key="1">
    <citation type="submission" date="2019-09" db="EMBL/GenBank/DDBJ databases">
        <authorList>
            <person name="Chandra G."/>
            <person name="Truman W A."/>
        </authorList>
    </citation>
    <scope>NUCLEOTIDE SEQUENCE [LARGE SCALE GENOMIC DNA]</scope>
    <source>
        <strain evidence="8">PS710</strain>
    </source>
</reference>
<evidence type="ECO:0000256" key="5">
    <source>
        <dbReference type="PROSITE-ProRule" id="PRU00277"/>
    </source>
</evidence>
<dbReference type="GO" id="GO:0003755">
    <property type="term" value="F:peptidyl-prolyl cis-trans isomerase activity"/>
    <property type="evidence" value="ECO:0007669"/>
    <property type="project" value="UniProtKB-UniRule"/>
</dbReference>
<gene>
    <name evidence="8" type="ORF">PS710_05391</name>
</gene>
<dbReference type="PROSITE" id="PS50059">
    <property type="entry name" value="FKBP_PPIASE"/>
    <property type="match status" value="1"/>
</dbReference>
<keyword evidence="3 5" id="KW-0697">Rotamase</keyword>
<evidence type="ECO:0000256" key="6">
    <source>
        <dbReference type="RuleBase" id="RU003915"/>
    </source>
</evidence>
<evidence type="ECO:0000313" key="8">
    <source>
        <dbReference type="EMBL" id="VVO35602.1"/>
    </source>
</evidence>
<dbReference type="InterPro" id="IPR046357">
    <property type="entry name" value="PPIase_dom_sf"/>
</dbReference>
<evidence type="ECO:0000313" key="9">
    <source>
        <dbReference type="Proteomes" id="UP000381093"/>
    </source>
</evidence>
<proteinExistence type="inferred from homology"/>
<evidence type="ECO:0000256" key="2">
    <source>
        <dbReference type="ARBA" id="ARBA00006577"/>
    </source>
</evidence>
<organism evidence="8 9">
    <name type="scientific">Pseudomonas fluorescens</name>
    <dbReference type="NCBI Taxonomy" id="294"/>
    <lineage>
        <taxon>Bacteria</taxon>
        <taxon>Pseudomonadati</taxon>
        <taxon>Pseudomonadota</taxon>
        <taxon>Gammaproteobacteria</taxon>
        <taxon>Pseudomonadales</taxon>
        <taxon>Pseudomonadaceae</taxon>
        <taxon>Pseudomonas</taxon>
    </lineage>
</organism>
<dbReference type="PANTHER" id="PTHR43811:SF23">
    <property type="entry name" value="FKBP-TYPE 22 KDA PEPTIDYL-PROLYL CIS-TRANS ISOMERASE"/>
    <property type="match status" value="1"/>
</dbReference>
<dbReference type="AlphaFoldDB" id="A0A5E7F9Z4"/>
<sequence>MHVGEKYKLYIPSELAYGAQSPSPAIPANSVLVFDLELLAIKDPAKQDAAAQ</sequence>
<dbReference type="PANTHER" id="PTHR43811">
    <property type="entry name" value="FKBP-TYPE PEPTIDYL-PROLYL CIS-TRANS ISOMERASE FKPA"/>
    <property type="match status" value="1"/>
</dbReference>
<dbReference type="SUPFAM" id="SSF54534">
    <property type="entry name" value="FKBP-like"/>
    <property type="match status" value="1"/>
</dbReference>
<feature type="domain" description="PPIase FKBP-type" evidence="7">
    <location>
        <begin position="1"/>
        <end position="42"/>
    </location>
</feature>
<dbReference type="Gene3D" id="3.10.50.40">
    <property type="match status" value="1"/>
</dbReference>
<dbReference type="EMBL" id="CABVHW010000027">
    <property type="protein sequence ID" value="VVO35602.1"/>
    <property type="molecule type" value="Genomic_DNA"/>
</dbReference>
<evidence type="ECO:0000259" key="7">
    <source>
        <dbReference type="PROSITE" id="PS50059"/>
    </source>
</evidence>
<protein>
    <recommendedName>
        <fullName evidence="6">Peptidyl-prolyl cis-trans isomerase</fullName>
        <ecNumber evidence="6">5.2.1.8</ecNumber>
    </recommendedName>
</protein>
<evidence type="ECO:0000256" key="3">
    <source>
        <dbReference type="ARBA" id="ARBA00023110"/>
    </source>
</evidence>